<dbReference type="Proteomes" id="UP000830671">
    <property type="component" value="Chromosome 6"/>
</dbReference>
<keyword evidence="3" id="KW-1185">Reference proteome</keyword>
<proteinExistence type="predicted"/>
<feature type="region of interest" description="Disordered" evidence="1">
    <location>
        <begin position="56"/>
        <end position="84"/>
    </location>
</feature>
<reference evidence="2" key="1">
    <citation type="journal article" date="2021" name="Mol. Plant Microbe Interact.">
        <title>Complete Genome Sequence of the Plant-Pathogenic Fungus Colletotrichum lupini.</title>
        <authorList>
            <person name="Baroncelli R."/>
            <person name="Pensec F."/>
            <person name="Da Lio D."/>
            <person name="Boufleur T."/>
            <person name="Vicente I."/>
            <person name="Sarrocco S."/>
            <person name="Picot A."/>
            <person name="Baraldi E."/>
            <person name="Sukno S."/>
            <person name="Thon M."/>
            <person name="Le Floch G."/>
        </authorList>
    </citation>
    <scope>NUCLEOTIDE SEQUENCE</scope>
    <source>
        <strain evidence="2">IMI 504893</strain>
    </source>
</reference>
<dbReference type="KEGG" id="clup:CLUP02_12222"/>
<evidence type="ECO:0000256" key="1">
    <source>
        <dbReference type="SAM" id="MobiDB-lite"/>
    </source>
</evidence>
<organism evidence="2 3">
    <name type="scientific">Colletotrichum lupini</name>
    <dbReference type="NCBI Taxonomy" id="145971"/>
    <lineage>
        <taxon>Eukaryota</taxon>
        <taxon>Fungi</taxon>
        <taxon>Dikarya</taxon>
        <taxon>Ascomycota</taxon>
        <taxon>Pezizomycotina</taxon>
        <taxon>Sordariomycetes</taxon>
        <taxon>Hypocreomycetidae</taxon>
        <taxon>Glomerellales</taxon>
        <taxon>Glomerellaceae</taxon>
        <taxon>Colletotrichum</taxon>
        <taxon>Colletotrichum acutatum species complex</taxon>
    </lineage>
</organism>
<dbReference type="EMBL" id="CP019478">
    <property type="protein sequence ID" value="UQC86720.1"/>
    <property type="molecule type" value="Genomic_DNA"/>
</dbReference>
<protein>
    <submittedName>
        <fullName evidence="2">Uncharacterized protein</fullName>
    </submittedName>
</protein>
<gene>
    <name evidence="2" type="ORF">CLUP02_12222</name>
</gene>
<sequence length="115" mass="12795">MHMGPIGSNPVAWNIDMAGWIRHPRMDVHIPHRPSPIAHRPSQTVPLPACSQPDSMLALSLWPPSNRDDKKRRPLPSRPRDRGQALLAGGPVLLRLLNPNPFSQDTGLLMRGPWA</sequence>
<dbReference type="RefSeq" id="XP_049148331.1">
    <property type="nucleotide sequence ID" value="XM_049291186.1"/>
</dbReference>
<dbReference type="AlphaFoldDB" id="A0A9Q8WL73"/>
<dbReference type="GeneID" id="73346196"/>
<evidence type="ECO:0000313" key="3">
    <source>
        <dbReference type="Proteomes" id="UP000830671"/>
    </source>
</evidence>
<name>A0A9Q8WL73_9PEZI</name>
<evidence type="ECO:0000313" key="2">
    <source>
        <dbReference type="EMBL" id="UQC86720.1"/>
    </source>
</evidence>
<accession>A0A9Q8WL73</accession>